<comment type="caution">
    <text evidence="6">The sequence shown here is derived from an EMBL/GenBank/DDBJ whole genome shotgun (WGS) entry which is preliminary data.</text>
</comment>
<evidence type="ECO:0000259" key="4">
    <source>
        <dbReference type="PROSITE" id="PS51071"/>
    </source>
</evidence>
<sequence>MDAVYSQIQKHYDELSSTEQLAIDYLLDYQDIENLKLKIIEDALHISAPTIIRAIKKLNYRTFTEFKYALIATRQKEEQARPERSYENMLQTMASDFDRTLHMMDKEKLTAIAEAILNSRRIFCVGIGSSATVVNSFNHKLKNFGLWSNDYSEVFPIRDIPDVAKKEDCIVVFSLSGSEEQLIEVITACKVTGCKIITITSLSSNALANLSTIALMIHQSPQQRKKMRSRLMLSVASEIIFETVLLVSDQKEHELKSAGQLTE</sequence>
<dbReference type="CDD" id="cd05013">
    <property type="entry name" value="SIS_RpiR"/>
    <property type="match status" value="1"/>
</dbReference>
<dbReference type="InterPro" id="IPR047640">
    <property type="entry name" value="RpiR-like"/>
</dbReference>
<keyword evidence="3" id="KW-0804">Transcription</keyword>
<dbReference type="RefSeq" id="WP_207675067.1">
    <property type="nucleotide sequence ID" value="NZ_JAFREM010000029.1"/>
</dbReference>
<dbReference type="PANTHER" id="PTHR30514:SF1">
    <property type="entry name" value="HTH-TYPE TRANSCRIPTIONAL REGULATOR HEXR-RELATED"/>
    <property type="match status" value="1"/>
</dbReference>
<dbReference type="InterPro" id="IPR001347">
    <property type="entry name" value="SIS_dom"/>
</dbReference>
<dbReference type="Gene3D" id="1.10.10.10">
    <property type="entry name" value="Winged helix-like DNA-binding domain superfamily/Winged helix DNA-binding domain"/>
    <property type="match status" value="1"/>
</dbReference>
<protein>
    <submittedName>
        <fullName evidence="6">MurR/RpiR family transcriptional regulator</fullName>
    </submittedName>
</protein>
<dbReference type="InterPro" id="IPR009057">
    <property type="entry name" value="Homeodomain-like_sf"/>
</dbReference>
<evidence type="ECO:0000313" key="7">
    <source>
        <dbReference type="Proteomes" id="UP000664601"/>
    </source>
</evidence>
<dbReference type="SUPFAM" id="SSF46689">
    <property type="entry name" value="Homeodomain-like"/>
    <property type="match status" value="1"/>
</dbReference>
<dbReference type="Pfam" id="PF01380">
    <property type="entry name" value="SIS"/>
    <property type="match status" value="1"/>
</dbReference>
<evidence type="ECO:0000256" key="2">
    <source>
        <dbReference type="ARBA" id="ARBA00023125"/>
    </source>
</evidence>
<keyword evidence="2" id="KW-0238">DNA-binding</keyword>
<dbReference type="Proteomes" id="UP000664601">
    <property type="component" value="Unassembled WGS sequence"/>
</dbReference>
<evidence type="ECO:0000256" key="1">
    <source>
        <dbReference type="ARBA" id="ARBA00023015"/>
    </source>
</evidence>
<evidence type="ECO:0000313" key="6">
    <source>
        <dbReference type="EMBL" id="MBO1308079.1"/>
    </source>
</evidence>
<evidence type="ECO:0000259" key="5">
    <source>
        <dbReference type="PROSITE" id="PS51464"/>
    </source>
</evidence>
<reference evidence="6 7" key="1">
    <citation type="submission" date="2021-03" db="EMBL/GenBank/DDBJ databases">
        <title>Enterococcal diversity collection.</title>
        <authorList>
            <person name="Gilmore M.S."/>
            <person name="Schwartzman J."/>
            <person name="Van Tyne D."/>
            <person name="Martin M."/>
            <person name="Earl A.M."/>
            <person name="Manson A.L."/>
            <person name="Straub T."/>
            <person name="Salamzade R."/>
            <person name="Saavedra J."/>
            <person name="Lebreton F."/>
            <person name="Prichula J."/>
            <person name="Schaufler K."/>
            <person name="Gaca A."/>
            <person name="Sgardioli B."/>
            <person name="Wagenaar J."/>
            <person name="Strong T."/>
        </authorList>
    </citation>
    <scope>NUCLEOTIDE SEQUENCE [LARGE SCALE GENOMIC DNA]</scope>
    <source>
        <strain evidence="6 7">669A</strain>
    </source>
</reference>
<feature type="domain" description="SIS" evidence="5">
    <location>
        <begin position="112"/>
        <end position="251"/>
    </location>
</feature>
<dbReference type="InterPro" id="IPR046348">
    <property type="entry name" value="SIS_dom_sf"/>
</dbReference>
<dbReference type="SUPFAM" id="SSF53697">
    <property type="entry name" value="SIS domain"/>
    <property type="match status" value="1"/>
</dbReference>
<organism evidence="6 7">
    <name type="scientific">Candidatus Enterococcus moelleringii</name>
    <dbReference type="NCBI Taxonomy" id="2815325"/>
    <lineage>
        <taxon>Bacteria</taxon>
        <taxon>Bacillati</taxon>
        <taxon>Bacillota</taxon>
        <taxon>Bacilli</taxon>
        <taxon>Lactobacillales</taxon>
        <taxon>Enterococcaceae</taxon>
        <taxon>Enterococcus</taxon>
    </lineage>
</organism>
<dbReference type="PROSITE" id="PS51071">
    <property type="entry name" value="HTH_RPIR"/>
    <property type="match status" value="1"/>
</dbReference>
<gene>
    <name evidence="6" type="ORF">JZO70_18025</name>
</gene>
<dbReference type="InterPro" id="IPR000281">
    <property type="entry name" value="HTH_RpiR"/>
</dbReference>
<proteinExistence type="predicted"/>
<dbReference type="Gene3D" id="3.40.50.10490">
    <property type="entry name" value="Glucose-6-phosphate isomerase like protein, domain 1"/>
    <property type="match status" value="1"/>
</dbReference>
<accession>A0ABS3LEL6</accession>
<dbReference type="EMBL" id="JAFREM010000029">
    <property type="protein sequence ID" value="MBO1308079.1"/>
    <property type="molecule type" value="Genomic_DNA"/>
</dbReference>
<dbReference type="PANTHER" id="PTHR30514">
    <property type="entry name" value="GLUCOKINASE"/>
    <property type="match status" value="1"/>
</dbReference>
<dbReference type="InterPro" id="IPR035472">
    <property type="entry name" value="RpiR-like_SIS"/>
</dbReference>
<evidence type="ECO:0000256" key="3">
    <source>
        <dbReference type="ARBA" id="ARBA00023163"/>
    </source>
</evidence>
<dbReference type="Pfam" id="PF01418">
    <property type="entry name" value="HTH_6"/>
    <property type="match status" value="1"/>
</dbReference>
<dbReference type="InterPro" id="IPR036388">
    <property type="entry name" value="WH-like_DNA-bd_sf"/>
</dbReference>
<keyword evidence="7" id="KW-1185">Reference proteome</keyword>
<name>A0ABS3LEL6_9ENTE</name>
<keyword evidence="1" id="KW-0805">Transcription regulation</keyword>
<feature type="domain" description="HTH rpiR-type" evidence="4">
    <location>
        <begin position="2"/>
        <end position="77"/>
    </location>
</feature>
<dbReference type="PROSITE" id="PS51464">
    <property type="entry name" value="SIS"/>
    <property type="match status" value="1"/>
</dbReference>